<evidence type="ECO:0000313" key="10">
    <source>
        <dbReference type="EMBL" id="MBP1937893.1"/>
    </source>
</evidence>
<keyword evidence="1" id="KW-0547">Nucleotide-binding</keyword>
<evidence type="ECO:0000313" key="11">
    <source>
        <dbReference type="Proteomes" id="UP001519273"/>
    </source>
</evidence>
<dbReference type="PROSITE" id="PS51192">
    <property type="entry name" value="HELICASE_ATP_BIND_1"/>
    <property type="match status" value="1"/>
</dbReference>
<evidence type="ECO:0000256" key="1">
    <source>
        <dbReference type="ARBA" id="ARBA00022741"/>
    </source>
</evidence>
<reference evidence="10 11" key="1">
    <citation type="submission" date="2021-03" db="EMBL/GenBank/DDBJ databases">
        <title>Genomic Encyclopedia of Type Strains, Phase IV (KMG-IV): sequencing the most valuable type-strain genomes for metagenomic binning, comparative biology and taxonomic classification.</title>
        <authorList>
            <person name="Goeker M."/>
        </authorList>
    </citation>
    <scope>NUCLEOTIDE SEQUENCE [LARGE SCALE GENOMIC DNA]</scope>
    <source>
        <strain evidence="10 11">DSM 23491</strain>
    </source>
</reference>
<feature type="domain" description="Helicase ATP-binding" evidence="7">
    <location>
        <begin position="35"/>
        <end position="205"/>
    </location>
</feature>
<dbReference type="PANTHER" id="PTHR47963:SF7">
    <property type="entry name" value="ATP-DEPENDENT RNA HELICASE YFML-RELATED"/>
    <property type="match status" value="1"/>
</dbReference>
<dbReference type="PROSITE" id="PS51195">
    <property type="entry name" value="Q_MOTIF"/>
    <property type="match status" value="1"/>
</dbReference>
<keyword evidence="2" id="KW-0378">Hydrolase</keyword>
<comment type="caution">
    <text evidence="10">The sequence shown here is derived from an EMBL/GenBank/DDBJ whole genome shotgun (WGS) entry which is preliminary data.</text>
</comment>
<keyword evidence="3 10" id="KW-0347">Helicase</keyword>
<dbReference type="GO" id="GO:0004386">
    <property type="term" value="F:helicase activity"/>
    <property type="evidence" value="ECO:0007669"/>
    <property type="project" value="UniProtKB-KW"/>
</dbReference>
<sequence>MNVTSFEGLGIAQDLSAKLLEYGIKTPTPVQVESIPAVLEGRDLLAQSQTGTGKTIAYLLPILQKIDPNLKQTQALILAPTQELAMQIAREGEKYGSDRQIKVLGLIGGASIKRQLEKLKQHPQLIVGTPGRIQEFIAIRKLKMPNIKTIVIDEVDQVFELGGSKDVESILRSSLRDRQLVFLSATINPEIRKLAEQEMKNPVEVGIEPEQRISSTIEHFYFISEERDKMDMLRRIIRTYGSSKAIVFVNNTNDIAEVEAKMNYVGLDAKAIYADADKITRSLVLRQFREGKIRLLVASDVAARGLDIEGLDFVINFDPPIDAEHYVHRAGRTGRMGRKGTAITLITPRQQFIMKKFGKELGVSFEERKLYGGKVIAADSSKDRASRAVASASKVRKPAAQKPAADRKNDRHRDRKNKGAPKWLKNKPPKA</sequence>
<dbReference type="InterPro" id="IPR044742">
    <property type="entry name" value="DEAD/DEAH_RhlB"/>
</dbReference>
<dbReference type="SMART" id="SM00490">
    <property type="entry name" value="HELICc"/>
    <property type="match status" value="1"/>
</dbReference>
<dbReference type="Pfam" id="PF00270">
    <property type="entry name" value="DEAD"/>
    <property type="match status" value="1"/>
</dbReference>
<evidence type="ECO:0000259" key="7">
    <source>
        <dbReference type="PROSITE" id="PS51192"/>
    </source>
</evidence>
<accession>A0ABS4H5T2</accession>
<dbReference type="Pfam" id="PF00271">
    <property type="entry name" value="Helicase_C"/>
    <property type="match status" value="1"/>
</dbReference>
<protein>
    <submittedName>
        <fullName evidence="10">Superfamily II DNA/RNA helicase</fullName>
    </submittedName>
</protein>
<dbReference type="InterPro" id="IPR011545">
    <property type="entry name" value="DEAD/DEAH_box_helicase_dom"/>
</dbReference>
<dbReference type="PANTHER" id="PTHR47963">
    <property type="entry name" value="DEAD-BOX ATP-DEPENDENT RNA HELICASE 47, MITOCHONDRIAL"/>
    <property type="match status" value="1"/>
</dbReference>
<dbReference type="InterPro" id="IPR001650">
    <property type="entry name" value="Helicase_C-like"/>
</dbReference>
<feature type="domain" description="DEAD-box RNA helicase Q" evidence="9">
    <location>
        <begin position="4"/>
        <end position="32"/>
    </location>
</feature>
<dbReference type="SMART" id="SM00487">
    <property type="entry name" value="DEXDc"/>
    <property type="match status" value="1"/>
</dbReference>
<organism evidence="10 11">
    <name type="scientific">Paenibacillus sediminis</name>
    <dbReference type="NCBI Taxonomy" id="664909"/>
    <lineage>
        <taxon>Bacteria</taxon>
        <taxon>Bacillati</taxon>
        <taxon>Bacillota</taxon>
        <taxon>Bacilli</taxon>
        <taxon>Bacillales</taxon>
        <taxon>Paenibacillaceae</taxon>
        <taxon>Paenibacillus</taxon>
    </lineage>
</organism>
<dbReference type="InterPro" id="IPR014001">
    <property type="entry name" value="Helicase_ATP-bd"/>
</dbReference>
<dbReference type="Proteomes" id="UP001519273">
    <property type="component" value="Unassembled WGS sequence"/>
</dbReference>
<keyword evidence="4" id="KW-0067">ATP-binding</keyword>
<keyword evidence="11" id="KW-1185">Reference proteome</keyword>
<dbReference type="RefSeq" id="WP_209851360.1">
    <property type="nucleotide sequence ID" value="NZ_CBCRVE010000009.1"/>
</dbReference>
<dbReference type="Gene3D" id="3.40.50.300">
    <property type="entry name" value="P-loop containing nucleotide triphosphate hydrolases"/>
    <property type="match status" value="2"/>
</dbReference>
<evidence type="ECO:0000256" key="6">
    <source>
        <dbReference type="SAM" id="MobiDB-lite"/>
    </source>
</evidence>
<feature type="domain" description="Helicase C-terminal" evidence="8">
    <location>
        <begin position="216"/>
        <end position="376"/>
    </location>
</feature>
<feature type="region of interest" description="Disordered" evidence="6">
    <location>
        <begin position="379"/>
        <end position="431"/>
    </location>
</feature>
<evidence type="ECO:0000256" key="4">
    <source>
        <dbReference type="ARBA" id="ARBA00022840"/>
    </source>
</evidence>
<evidence type="ECO:0000256" key="3">
    <source>
        <dbReference type="ARBA" id="ARBA00022806"/>
    </source>
</evidence>
<evidence type="ECO:0000256" key="2">
    <source>
        <dbReference type="ARBA" id="ARBA00022801"/>
    </source>
</evidence>
<dbReference type="InterPro" id="IPR014014">
    <property type="entry name" value="RNA_helicase_DEAD_Q_motif"/>
</dbReference>
<dbReference type="SUPFAM" id="SSF52540">
    <property type="entry name" value="P-loop containing nucleoside triphosphate hydrolases"/>
    <property type="match status" value="1"/>
</dbReference>
<dbReference type="InterPro" id="IPR050547">
    <property type="entry name" value="DEAD_box_RNA_helicases"/>
</dbReference>
<gene>
    <name evidence="10" type="ORF">J2Z20_002810</name>
</gene>
<feature type="compositionally biased region" description="Basic residues" evidence="6">
    <location>
        <begin position="413"/>
        <end position="431"/>
    </location>
</feature>
<evidence type="ECO:0000259" key="8">
    <source>
        <dbReference type="PROSITE" id="PS51194"/>
    </source>
</evidence>
<name>A0ABS4H5T2_9BACL</name>
<dbReference type="EMBL" id="JAGGKP010000008">
    <property type="protein sequence ID" value="MBP1937893.1"/>
    <property type="molecule type" value="Genomic_DNA"/>
</dbReference>
<proteinExistence type="predicted"/>
<evidence type="ECO:0000259" key="9">
    <source>
        <dbReference type="PROSITE" id="PS51195"/>
    </source>
</evidence>
<dbReference type="InterPro" id="IPR027417">
    <property type="entry name" value="P-loop_NTPase"/>
</dbReference>
<feature type="short sequence motif" description="Q motif" evidence="5">
    <location>
        <begin position="4"/>
        <end position="32"/>
    </location>
</feature>
<dbReference type="CDD" id="cd00268">
    <property type="entry name" value="DEADc"/>
    <property type="match status" value="1"/>
</dbReference>
<dbReference type="PROSITE" id="PS51194">
    <property type="entry name" value="HELICASE_CTER"/>
    <property type="match status" value="1"/>
</dbReference>
<evidence type="ECO:0000256" key="5">
    <source>
        <dbReference type="PROSITE-ProRule" id="PRU00552"/>
    </source>
</evidence>
<dbReference type="CDD" id="cd18787">
    <property type="entry name" value="SF2_C_DEAD"/>
    <property type="match status" value="1"/>
</dbReference>